<dbReference type="EMBL" id="MTJY01000026">
    <property type="protein sequence ID" value="ONN74954.1"/>
    <property type="molecule type" value="Genomic_DNA"/>
</dbReference>
<sequence length="95" mass="11113">MFNFLYALFRVGDWAIYLYMIMVFIYILISWFPNAQGTAIDRFLGRWVDPFLSIFRRIIPAIGGLDLSPILAFFVLSLIKFGWSRLFLILVQIIG</sequence>
<feature type="transmembrane region" description="Helical" evidence="2">
    <location>
        <begin position="54"/>
        <end position="79"/>
    </location>
</feature>
<keyword evidence="2" id="KW-1133">Transmembrane helix</keyword>
<dbReference type="PANTHER" id="PTHR33219">
    <property type="entry name" value="YLMG HOMOLOG PROTEIN 2, CHLOROPLASTIC"/>
    <property type="match status" value="1"/>
</dbReference>
<comment type="similarity">
    <text evidence="1">Belongs to the YggT family.</text>
</comment>
<dbReference type="AlphaFoldDB" id="A0A0E3CNY9"/>
<dbReference type="EMBL" id="JABXWP010000002">
    <property type="protein sequence ID" value="NVO87223.1"/>
    <property type="molecule type" value="Genomic_DNA"/>
</dbReference>
<dbReference type="Pfam" id="PF02325">
    <property type="entry name" value="CCB3_YggT"/>
    <property type="match status" value="1"/>
</dbReference>
<evidence type="ECO:0000256" key="1">
    <source>
        <dbReference type="ARBA" id="ARBA00010894"/>
    </source>
</evidence>
<dbReference type="EMBL" id="SSHM01000001">
    <property type="protein sequence ID" value="THC80392.1"/>
    <property type="molecule type" value="Genomic_DNA"/>
</dbReference>
<feature type="transmembrane region" description="Helical" evidence="2">
    <location>
        <begin position="14"/>
        <end position="33"/>
    </location>
</feature>
<evidence type="ECO:0000313" key="10">
    <source>
        <dbReference type="Proteomes" id="UP000552935"/>
    </source>
</evidence>
<dbReference type="InterPro" id="IPR003425">
    <property type="entry name" value="CCB3/YggT"/>
</dbReference>
<comment type="caution">
    <text evidence="3">The sequence shown here is derived from an EMBL/GenBank/DDBJ whole genome shotgun (WGS) entry which is preliminary data.</text>
</comment>
<organism evidence="3 9">
    <name type="scientific">Lacticaseibacillus rhamnosus</name>
    <name type="common">Lactobacillus rhamnosus</name>
    <dbReference type="NCBI Taxonomy" id="47715"/>
    <lineage>
        <taxon>Bacteria</taxon>
        <taxon>Bacillati</taxon>
        <taxon>Bacillota</taxon>
        <taxon>Bacilli</taxon>
        <taxon>Lactobacillales</taxon>
        <taxon>Lactobacillaceae</taxon>
        <taxon>Lacticaseibacillus</taxon>
    </lineage>
</organism>
<reference evidence="3 9" key="3">
    <citation type="submission" date="2020-06" db="EMBL/GenBank/DDBJ databases">
        <title>Lactobacillus rhamnosus QC,genome.</title>
        <authorList>
            <person name="Yi H."/>
            <person name="Jin M."/>
        </authorList>
    </citation>
    <scope>NUCLEOTIDE SEQUENCE [LARGE SCALE GENOMIC DNA]</scope>
    <source>
        <strain evidence="3 9">QC</strain>
    </source>
</reference>
<dbReference type="OrthoDB" id="47652at2"/>
<dbReference type="Proteomes" id="UP000542889">
    <property type="component" value="Unassembled WGS sequence"/>
</dbReference>
<dbReference type="GO" id="GO:0016020">
    <property type="term" value="C:membrane"/>
    <property type="evidence" value="ECO:0007669"/>
    <property type="project" value="InterPro"/>
</dbReference>
<evidence type="ECO:0000313" key="6">
    <source>
        <dbReference type="EMBL" id="THC80392.1"/>
    </source>
</evidence>
<reference evidence="5 7" key="1">
    <citation type="submission" date="2017-01" db="EMBL/GenBank/DDBJ databases">
        <title>In silico prediction, in vitro antibacterial spectrum and physicochemical properties of a putative bacteriocin produced by Lactobacillus rhamnosus strain L156.4.</title>
        <authorList>
            <person name="Silveira A.M."/>
            <person name="Monteiro A.S."/>
            <person name="Santos V.L."/>
            <person name="Nicoli J.R."/>
            <person name="Azevedo V."/>
            <person name="Soares S.C."/>
            <person name="Castro-Oliveira L."/>
            <person name="Dias-Souza M.V."/>
            <person name="Nardi R.M."/>
        </authorList>
    </citation>
    <scope>NUCLEOTIDE SEQUENCE [LARGE SCALE GENOMIC DNA]</scope>
    <source>
        <strain evidence="5 7">L156.4</strain>
    </source>
</reference>
<evidence type="ECO:0000313" key="9">
    <source>
        <dbReference type="Proteomes" id="UP000542889"/>
    </source>
</evidence>
<dbReference type="RefSeq" id="WP_005685585.1">
    <property type="nucleotide sequence ID" value="NZ_BSWG01000001.1"/>
</dbReference>
<dbReference type="Proteomes" id="UP000189067">
    <property type="component" value="Unassembled WGS sequence"/>
</dbReference>
<evidence type="ECO:0000313" key="5">
    <source>
        <dbReference type="EMBL" id="ONN74954.1"/>
    </source>
</evidence>
<accession>A0A2A5L976</accession>
<name>A0A0E3CNY9_LACRH</name>
<dbReference type="eggNOG" id="COG0762">
    <property type="taxonomic scope" value="Bacteria"/>
</dbReference>
<evidence type="ECO:0000313" key="4">
    <source>
        <dbReference type="EMBL" id="NZA05099.1"/>
    </source>
</evidence>
<keyword evidence="2" id="KW-0472">Membrane</keyword>
<evidence type="ECO:0000313" key="8">
    <source>
        <dbReference type="Proteomes" id="UP000307517"/>
    </source>
</evidence>
<accession>A0A0E3CNY9</accession>
<evidence type="ECO:0000313" key="7">
    <source>
        <dbReference type="Proteomes" id="UP000189067"/>
    </source>
</evidence>
<dbReference type="EMBL" id="JACCKI010000005">
    <property type="protein sequence ID" value="NZA05099.1"/>
    <property type="molecule type" value="Genomic_DNA"/>
</dbReference>
<dbReference type="PANTHER" id="PTHR33219:SF14">
    <property type="entry name" value="PROTEIN COFACTOR ASSEMBLY OF COMPLEX C SUBUNIT B CCB3, CHLOROPLASTIC-RELATED"/>
    <property type="match status" value="1"/>
</dbReference>
<gene>
    <name evidence="5" type="ORF">BWR10_06130</name>
    <name evidence="6" type="ORF">E6L36_08275</name>
    <name evidence="4" type="ORF">H0N82_08275</name>
    <name evidence="3" type="ORF">HWN39_01765</name>
</gene>
<reference evidence="6 8" key="2">
    <citation type="submission" date="2019-04" db="EMBL/GenBank/DDBJ databases">
        <title>Genome Announcement to Ensure Probiotic Safety of Lactobacillus rhamnosus UBLR-58.</title>
        <authorList>
            <person name="Sulthana A."/>
            <person name="Lakshmi S.G."/>
            <person name="Madempudi R.S."/>
        </authorList>
    </citation>
    <scope>NUCLEOTIDE SEQUENCE [LARGE SCALE GENOMIC DNA]</scope>
    <source>
        <strain evidence="6 8">UBLR-58</strain>
    </source>
</reference>
<keyword evidence="2" id="KW-0812">Transmembrane</keyword>
<proteinExistence type="inferred from homology"/>
<protein>
    <submittedName>
        <fullName evidence="3">YggT family protein</fullName>
    </submittedName>
</protein>
<dbReference type="Proteomes" id="UP000552935">
    <property type="component" value="Unassembled WGS sequence"/>
</dbReference>
<evidence type="ECO:0000256" key="2">
    <source>
        <dbReference type="SAM" id="Phobius"/>
    </source>
</evidence>
<evidence type="ECO:0000313" key="3">
    <source>
        <dbReference type="EMBL" id="NVO87223.1"/>
    </source>
</evidence>
<dbReference type="Proteomes" id="UP000307517">
    <property type="component" value="Unassembled WGS sequence"/>
</dbReference>
<reference evidence="4 10" key="4">
    <citation type="submission" date="2020-07" db="EMBL/GenBank/DDBJ databases">
        <title>Organ Donor 1.</title>
        <authorList>
            <person name="Marsh A.J."/>
            <person name="Azcarate-Peril M.A."/>
        </authorList>
    </citation>
    <scope>NUCLEOTIDE SEQUENCE [LARGE SCALE GENOMIC DNA]</scope>
    <source>
        <strain evidence="4 10">AMC0712</strain>
    </source>
</reference>
<dbReference type="STRING" id="47715.AWJ15_02225"/>